<dbReference type="AlphaFoldDB" id="A0AAW0VVW7"/>
<feature type="region of interest" description="Disordered" evidence="1">
    <location>
        <begin position="155"/>
        <end position="198"/>
    </location>
</feature>
<gene>
    <name evidence="2" type="ORF">OTU49_017501</name>
</gene>
<sequence length="250" mass="27999">MRIHSCQIPKTSRSPSAVPPCKDHLHTSSSTFSTPAALPYKDNLDVSSVSTPVHSDTLLCKNLLDTSTHSAPAAPPCKDHLYTSTFSTSAAPPCKDDLYTSTLSTPEGPTYHQSSRRGIFSAEVTRNTQTHFKEPRQEDLNPGTIIVLDYAESMHPERKDPTHRIPCYPEGHHKGSEGASIPSKKELSTQTAQEHRPRVRHYRKRVCVRWGSLQWSLALVLVVKSRSSTRLYQHRYQNNNLTSYTPLTVL</sequence>
<comment type="caution">
    <text evidence="2">The sequence shown here is derived from an EMBL/GenBank/DDBJ whole genome shotgun (WGS) entry which is preliminary data.</text>
</comment>
<evidence type="ECO:0000313" key="3">
    <source>
        <dbReference type="Proteomes" id="UP001445076"/>
    </source>
</evidence>
<feature type="region of interest" description="Disordered" evidence="1">
    <location>
        <begin position="1"/>
        <end position="24"/>
    </location>
</feature>
<accession>A0AAW0VVW7</accession>
<organism evidence="2 3">
    <name type="scientific">Cherax quadricarinatus</name>
    <name type="common">Australian red claw crayfish</name>
    <dbReference type="NCBI Taxonomy" id="27406"/>
    <lineage>
        <taxon>Eukaryota</taxon>
        <taxon>Metazoa</taxon>
        <taxon>Ecdysozoa</taxon>
        <taxon>Arthropoda</taxon>
        <taxon>Crustacea</taxon>
        <taxon>Multicrustacea</taxon>
        <taxon>Malacostraca</taxon>
        <taxon>Eumalacostraca</taxon>
        <taxon>Eucarida</taxon>
        <taxon>Decapoda</taxon>
        <taxon>Pleocyemata</taxon>
        <taxon>Astacidea</taxon>
        <taxon>Parastacoidea</taxon>
        <taxon>Parastacidae</taxon>
        <taxon>Cherax</taxon>
    </lineage>
</organism>
<dbReference type="Proteomes" id="UP001445076">
    <property type="component" value="Unassembled WGS sequence"/>
</dbReference>
<keyword evidence="3" id="KW-1185">Reference proteome</keyword>
<evidence type="ECO:0000256" key="1">
    <source>
        <dbReference type="SAM" id="MobiDB-lite"/>
    </source>
</evidence>
<proteinExistence type="predicted"/>
<dbReference type="EMBL" id="JARKIK010000115">
    <property type="protein sequence ID" value="KAK8721224.1"/>
    <property type="molecule type" value="Genomic_DNA"/>
</dbReference>
<evidence type="ECO:0000313" key="2">
    <source>
        <dbReference type="EMBL" id="KAK8721224.1"/>
    </source>
</evidence>
<protein>
    <submittedName>
        <fullName evidence="2">Uncharacterized protein</fullName>
    </submittedName>
</protein>
<name>A0AAW0VVW7_CHEQU</name>
<reference evidence="2 3" key="1">
    <citation type="journal article" date="2024" name="BMC Genomics">
        <title>Genome assembly of redclaw crayfish (Cherax quadricarinatus) provides insights into its immune adaptation and hypoxia tolerance.</title>
        <authorList>
            <person name="Liu Z."/>
            <person name="Zheng J."/>
            <person name="Li H."/>
            <person name="Fang K."/>
            <person name="Wang S."/>
            <person name="He J."/>
            <person name="Zhou D."/>
            <person name="Weng S."/>
            <person name="Chi M."/>
            <person name="Gu Z."/>
            <person name="He J."/>
            <person name="Li F."/>
            <person name="Wang M."/>
        </authorList>
    </citation>
    <scope>NUCLEOTIDE SEQUENCE [LARGE SCALE GENOMIC DNA]</scope>
    <source>
        <strain evidence="2">ZL_2023a</strain>
    </source>
</reference>